<gene>
    <name evidence="2" type="ORF">GCM10010411_71760</name>
</gene>
<sequence length="178" mass="19675">MRRFATIVITSGALVAGTAAGTSVQASADDKGAVVSATGGGTAVPFNDVAAQSKWRWFRTRDIKRGNVGGTATEGKYRYGVYDGSKVRQVWFRIWDARGGRYGGVQINFYSKDWRLDRANSGVWAVTSNRGGWARWKGISSYYLGHVCMREVSGKWYRNNRGKRAFKVQSAGRAGCWK</sequence>
<comment type="caution">
    <text evidence="2">The sequence shown here is derived from an EMBL/GenBank/DDBJ whole genome shotgun (WGS) entry which is preliminary data.</text>
</comment>
<feature type="signal peptide" evidence="1">
    <location>
        <begin position="1"/>
        <end position="28"/>
    </location>
</feature>
<reference evidence="2 3" key="1">
    <citation type="journal article" date="2019" name="Int. J. Syst. Evol. Microbiol.">
        <title>The Global Catalogue of Microorganisms (GCM) 10K type strain sequencing project: providing services to taxonomists for standard genome sequencing and annotation.</title>
        <authorList>
            <consortium name="The Broad Institute Genomics Platform"/>
            <consortium name="The Broad Institute Genome Sequencing Center for Infectious Disease"/>
            <person name="Wu L."/>
            <person name="Ma J."/>
        </authorList>
    </citation>
    <scope>NUCLEOTIDE SEQUENCE [LARGE SCALE GENOMIC DNA]</scope>
    <source>
        <strain evidence="2 3">JCM 6833</strain>
    </source>
</reference>
<organism evidence="2 3">
    <name type="scientific">Actinomadura fulvescens</name>
    <dbReference type="NCBI Taxonomy" id="46160"/>
    <lineage>
        <taxon>Bacteria</taxon>
        <taxon>Bacillati</taxon>
        <taxon>Actinomycetota</taxon>
        <taxon>Actinomycetes</taxon>
        <taxon>Streptosporangiales</taxon>
        <taxon>Thermomonosporaceae</taxon>
        <taxon>Actinomadura</taxon>
    </lineage>
</organism>
<protein>
    <recommendedName>
        <fullName evidence="4">Secreted protein</fullName>
    </recommendedName>
</protein>
<dbReference type="Proteomes" id="UP001501509">
    <property type="component" value="Unassembled WGS sequence"/>
</dbReference>
<evidence type="ECO:0000313" key="3">
    <source>
        <dbReference type="Proteomes" id="UP001501509"/>
    </source>
</evidence>
<dbReference type="RefSeq" id="WP_344546945.1">
    <property type="nucleotide sequence ID" value="NZ_BAAATD010000012.1"/>
</dbReference>
<keyword evidence="1" id="KW-0732">Signal</keyword>
<keyword evidence="3" id="KW-1185">Reference proteome</keyword>
<accession>A0ABN3QF84</accession>
<evidence type="ECO:0000256" key="1">
    <source>
        <dbReference type="SAM" id="SignalP"/>
    </source>
</evidence>
<dbReference type="EMBL" id="BAAATD010000012">
    <property type="protein sequence ID" value="GAA2624869.1"/>
    <property type="molecule type" value="Genomic_DNA"/>
</dbReference>
<feature type="chain" id="PRO_5045398682" description="Secreted protein" evidence="1">
    <location>
        <begin position="29"/>
        <end position="178"/>
    </location>
</feature>
<evidence type="ECO:0000313" key="2">
    <source>
        <dbReference type="EMBL" id="GAA2624869.1"/>
    </source>
</evidence>
<evidence type="ECO:0008006" key="4">
    <source>
        <dbReference type="Google" id="ProtNLM"/>
    </source>
</evidence>
<name>A0ABN3QF84_9ACTN</name>
<proteinExistence type="predicted"/>